<comment type="caution">
    <text evidence="2">The sequence shown here is derived from an EMBL/GenBank/DDBJ whole genome shotgun (WGS) entry which is preliminary data.</text>
</comment>
<evidence type="ECO:0000313" key="2">
    <source>
        <dbReference type="EMBL" id="MBZ4035419.1"/>
    </source>
</evidence>
<dbReference type="PROSITE" id="PS51257">
    <property type="entry name" value="PROKAR_LIPOPROTEIN"/>
    <property type="match status" value="1"/>
</dbReference>
<dbReference type="Proteomes" id="UP001139366">
    <property type="component" value="Unassembled WGS sequence"/>
</dbReference>
<dbReference type="RefSeq" id="WP_223706045.1">
    <property type="nucleotide sequence ID" value="NZ_JAINUY010000003.1"/>
</dbReference>
<feature type="region of interest" description="Disordered" evidence="1">
    <location>
        <begin position="27"/>
        <end position="50"/>
    </location>
</feature>
<dbReference type="EMBL" id="JAINUY010000003">
    <property type="protein sequence ID" value="MBZ4035419.1"/>
    <property type="molecule type" value="Genomic_DNA"/>
</dbReference>
<reference evidence="2 3" key="1">
    <citation type="journal article" date="2023" name="Antonie Van Leeuwenhoek">
        <title>Flavobacterium potami sp. nov., a multi-metal resistance genes harbouring bacterium isolated from shallow river silt.</title>
        <authorList>
            <person name="Li S."/>
            <person name="Mao S."/>
            <person name="Mu W."/>
            <person name="Guo B."/>
            <person name="Li C."/>
            <person name="Zhu Q."/>
            <person name="Hou X."/>
            <person name="Zhao Y."/>
            <person name="Wei S."/>
            <person name="Liu H."/>
            <person name="Liu A."/>
        </authorList>
    </citation>
    <scope>NUCLEOTIDE SEQUENCE [LARGE SCALE GENOMIC DNA]</scope>
    <source>
        <strain evidence="2 3">17A</strain>
    </source>
</reference>
<dbReference type="AlphaFoldDB" id="A0A9X1HBH9"/>
<accession>A0A9X1HBH9</accession>
<evidence type="ECO:0000256" key="1">
    <source>
        <dbReference type="SAM" id="MobiDB-lite"/>
    </source>
</evidence>
<sequence>MKNFLMVTLPFLLFSCQQKENKSTTVSSSDSIQVTQNAEESKIENRTENKQTGDTIFMNFKNEQNIYIAEGTVDSIHSRIYVKFKNEESGELNAKIMPPTGKGNIRFNQIIFPDKTSDGPFGMDMKIPLKQKGSYILVIGHSQMADNPFWGKFKVELENKKVAE</sequence>
<name>A0A9X1HBH9_9FLAO</name>
<gene>
    <name evidence="2" type="ORF">K6T82_11625</name>
</gene>
<organism evidence="2 3">
    <name type="scientific">Flavobacterium potami</name>
    <dbReference type="NCBI Taxonomy" id="2872310"/>
    <lineage>
        <taxon>Bacteria</taxon>
        <taxon>Pseudomonadati</taxon>
        <taxon>Bacteroidota</taxon>
        <taxon>Flavobacteriia</taxon>
        <taxon>Flavobacteriales</taxon>
        <taxon>Flavobacteriaceae</taxon>
        <taxon>Flavobacterium</taxon>
    </lineage>
</organism>
<proteinExistence type="predicted"/>
<feature type="compositionally biased region" description="Basic and acidic residues" evidence="1">
    <location>
        <begin position="39"/>
        <end position="50"/>
    </location>
</feature>
<keyword evidence="3" id="KW-1185">Reference proteome</keyword>
<feature type="compositionally biased region" description="Polar residues" evidence="1">
    <location>
        <begin position="27"/>
        <end position="38"/>
    </location>
</feature>
<evidence type="ECO:0000313" key="3">
    <source>
        <dbReference type="Proteomes" id="UP001139366"/>
    </source>
</evidence>
<protein>
    <submittedName>
        <fullName evidence="2">Uncharacterized protein</fullName>
    </submittedName>
</protein>